<keyword evidence="5" id="KW-1185">Reference proteome</keyword>
<dbReference type="EMBL" id="CP058605">
    <property type="protein sequence ID" value="QLG70975.1"/>
    <property type="molecule type" value="Genomic_DNA"/>
</dbReference>
<dbReference type="PANTHER" id="PTHR37534:SF49">
    <property type="entry name" value="LYSINE BIOSYNTHESIS REGULATORY PROTEIN LYS14"/>
    <property type="match status" value="1"/>
</dbReference>
<accession>A0A7H9AX73</accession>
<dbReference type="AlphaFoldDB" id="A0A7H9AX73"/>
<dbReference type="GO" id="GO:0005634">
    <property type="term" value="C:nucleus"/>
    <property type="evidence" value="ECO:0007669"/>
    <property type="project" value="UniProtKB-SubCell"/>
</dbReference>
<dbReference type="Proteomes" id="UP000509704">
    <property type="component" value="Chromosome 2"/>
</dbReference>
<dbReference type="GO" id="GO:0008270">
    <property type="term" value="F:zinc ion binding"/>
    <property type="evidence" value="ECO:0007669"/>
    <property type="project" value="InterPro"/>
</dbReference>
<evidence type="ECO:0000259" key="3">
    <source>
        <dbReference type="PROSITE" id="PS50048"/>
    </source>
</evidence>
<dbReference type="PANTHER" id="PTHR37534">
    <property type="entry name" value="TRANSCRIPTIONAL ACTIVATOR PROTEIN UGA3"/>
    <property type="match status" value="1"/>
</dbReference>
<evidence type="ECO:0000313" key="4">
    <source>
        <dbReference type="EMBL" id="QLG70975.1"/>
    </source>
</evidence>
<dbReference type="Pfam" id="PF00172">
    <property type="entry name" value="Zn_clus"/>
    <property type="match status" value="1"/>
</dbReference>
<keyword evidence="2" id="KW-0539">Nucleus</keyword>
<proteinExistence type="predicted"/>
<evidence type="ECO:0000313" key="5">
    <source>
        <dbReference type="Proteomes" id="UP000509704"/>
    </source>
</evidence>
<dbReference type="PROSITE" id="PS50048">
    <property type="entry name" value="ZN2_CY6_FUNGAL_2"/>
    <property type="match status" value="1"/>
</dbReference>
<dbReference type="GO" id="GO:0000981">
    <property type="term" value="F:DNA-binding transcription factor activity, RNA polymerase II-specific"/>
    <property type="evidence" value="ECO:0007669"/>
    <property type="project" value="InterPro"/>
</dbReference>
<dbReference type="KEGG" id="zmk:HG535_0B00120"/>
<gene>
    <name evidence="4" type="ORF">HG535_0B00120</name>
</gene>
<dbReference type="GeneID" id="59234636"/>
<dbReference type="RefSeq" id="XP_037142703.1">
    <property type="nucleotide sequence ID" value="XM_037286808.1"/>
</dbReference>
<dbReference type="SUPFAM" id="SSF57701">
    <property type="entry name" value="Zn2/Cys6 DNA-binding domain"/>
    <property type="match status" value="1"/>
</dbReference>
<protein>
    <recommendedName>
        <fullName evidence="3">Zn(2)-C6 fungal-type domain-containing protein</fullName>
    </recommendedName>
</protein>
<dbReference type="GO" id="GO:0045944">
    <property type="term" value="P:positive regulation of transcription by RNA polymerase II"/>
    <property type="evidence" value="ECO:0007669"/>
    <property type="project" value="TreeGrafter"/>
</dbReference>
<evidence type="ECO:0000256" key="2">
    <source>
        <dbReference type="ARBA" id="ARBA00023242"/>
    </source>
</evidence>
<feature type="domain" description="Zn(2)-C6 fungal-type" evidence="3">
    <location>
        <begin position="15"/>
        <end position="45"/>
    </location>
</feature>
<evidence type="ECO:0000256" key="1">
    <source>
        <dbReference type="ARBA" id="ARBA00004123"/>
    </source>
</evidence>
<dbReference type="CDD" id="cd00067">
    <property type="entry name" value="GAL4"/>
    <property type="match status" value="1"/>
</dbReference>
<reference evidence="4 5" key="1">
    <citation type="submission" date="2020-07" db="EMBL/GenBank/DDBJ databases">
        <title>The yeast mating-type switching endonuclease HO is a domesticated member of an unorthodox homing genetic element family.</title>
        <authorList>
            <person name="Coughlan A.Y."/>
            <person name="Lombardi L."/>
            <person name="Braun-Galleani S."/>
            <person name="Martos A.R."/>
            <person name="Galeote V."/>
            <person name="Bigey F."/>
            <person name="Dequin S."/>
            <person name="Byrne K.P."/>
            <person name="Wolfe K.H."/>
        </authorList>
    </citation>
    <scope>NUCLEOTIDE SEQUENCE [LARGE SCALE GENOMIC DNA]</scope>
    <source>
        <strain evidence="4 5">NRRL Y-6702</strain>
    </source>
</reference>
<comment type="subcellular location">
    <subcellularLocation>
        <location evidence="1">Nucleus</location>
    </subcellularLocation>
</comment>
<dbReference type="InterPro" id="IPR001138">
    <property type="entry name" value="Zn2Cys6_DnaBD"/>
</dbReference>
<dbReference type="Pfam" id="PF11951">
    <property type="entry name" value="Fungal_trans_2"/>
    <property type="match status" value="1"/>
</dbReference>
<dbReference type="GO" id="GO:0000976">
    <property type="term" value="F:transcription cis-regulatory region binding"/>
    <property type="evidence" value="ECO:0007669"/>
    <property type="project" value="TreeGrafter"/>
</dbReference>
<organism evidence="4 5">
    <name type="scientific">Zygotorulaspora mrakii</name>
    <name type="common">Zygosaccharomyces mrakii</name>
    <dbReference type="NCBI Taxonomy" id="42260"/>
    <lineage>
        <taxon>Eukaryota</taxon>
        <taxon>Fungi</taxon>
        <taxon>Dikarya</taxon>
        <taxon>Ascomycota</taxon>
        <taxon>Saccharomycotina</taxon>
        <taxon>Saccharomycetes</taxon>
        <taxon>Saccharomycetales</taxon>
        <taxon>Saccharomycetaceae</taxon>
        <taxon>Zygotorulaspora</taxon>
    </lineage>
</organism>
<dbReference type="Gene3D" id="4.10.240.10">
    <property type="entry name" value="Zn(2)-C6 fungal-type DNA-binding domain"/>
    <property type="match status" value="1"/>
</dbReference>
<dbReference type="InterPro" id="IPR036864">
    <property type="entry name" value="Zn2-C6_fun-type_DNA-bd_sf"/>
</dbReference>
<dbReference type="OrthoDB" id="3994232at2759"/>
<sequence length="595" mass="68531">MRSLRKPRGRYSHTGCLECKRSGIKCDETSGGCLVCRRKRMECVYEHKIFVYQPKEATAKKKRQFKKVKLKVHDQKNIAREKMVYNSIADSVCSFEVIDECIDSFKENFDGGKQSAKSEKIEHVALETSDNIEKVNNGCKNLDDISKETALLVPQYVQYWRPYNNQRYEELSNKFDPAGVEIKNVHYHEYDPEVQEFIFYAFIHSKAVYNYVLGPIDETNCIAKWFIYFGRKYAIMGFVLNFITCNLLNIRCSDGRWSCILRRNMVASLANLSARINACDSFTEMACYLFSIMFLFSEQTASRVDIWRLHLKGAFTILEQCGTFYNRIARDIDLLDPEMKLALQMFSFSKNWFVCSETIACLSAPNGGVIEDIARLRYHLSYNTQYPDDGVLLGGFNLMRGYSQRLVPTLIEIITFITAFRKSEGICLSGTEGILENLQPTEEQINMGEKLLDSVRQIQGEELNLLSEKNYVNRAYIRACHICFCSALRIYILSVFLGDFIYGSDVQHCVQTIEEQLVTIKDIHIYGLCIHWPLFIASLCAPPGEQRKRFIEALKSISNSGIFVARNTVERVERFWRVIDSGGLIEEKDYDCTVA</sequence>
<name>A0A7H9AX73_ZYGMR</name>
<dbReference type="InterPro" id="IPR021858">
    <property type="entry name" value="Fun_TF"/>
</dbReference>